<dbReference type="OrthoDB" id="676979at2759"/>
<evidence type="ECO:0000313" key="1">
    <source>
        <dbReference type="EMBL" id="GIL72738.1"/>
    </source>
</evidence>
<dbReference type="EMBL" id="BNCQ01000006">
    <property type="protein sequence ID" value="GIL99219.1"/>
    <property type="molecule type" value="Genomic_DNA"/>
</dbReference>
<comment type="caution">
    <text evidence="2">The sequence shown here is derived from an EMBL/GenBank/DDBJ whole genome shotgun (WGS) entry which is preliminary data.</text>
</comment>
<dbReference type="PANTHER" id="PTHR31579">
    <property type="entry name" value="OS03G0796600 PROTEIN"/>
    <property type="match status" value="1"/>
</dbReference>
<dbReference type="PANTHER" id="PTHR31579:SF1">
    <property type="entry name" value="OS03G0796600 PROTEIN"/>
    <property type="match status" value="1"/>
</dbReference>
<reference evidence="2" key="1">
    <citation type="journal article" date="2021" name="Proc. Natl. Acad. Sci. U.S.A.">
        <title>Three genomes in the algal genus Volvox reveal the fate of a haploid sex-determining region after a transition to homothallism.</title>
        <authorList>
            <person name="Yamamoto K."/>
            <person name="Hamaji T."/>
            <person name="Kawai-Toyooka H."/>
            <person name="Matsuzaki R."/>
            <person name="Takahashi F."/>
            <person name="Nishimura Y."/>
            <person name="Kawachi M."/>
            <person name="Noguchi H."/>
            <person name="Minakuchi Y."/>
            <person name="Umen J.G."/>
            <person name="Toyoda A."/>
            <person name="Nozaki H."/>
        </authorList>
    </citation>
    <scope>NUCLEOTIDE SEQUENCE</scope>
    <source>
        <strain evidence="2">NIES-3785</strain>
        <strain evidence="1">NIES-3786</strain>
    </source>
</reference>
<dbReference type="AlphaFoldDB" id="A0A8J4DFP4"/>
<accession>A0A8J4DFP4</accession>
<dbReference type="Pfam" id="PF04720">
    <property type="entry name" value="PDDEXK_6"/>
    <property type="match status" value="1"/>
</dbReference>
<proteinExistence type="predicted"/>
<evidence type="ECO:0000313" key="4">
    <source>
        <dbReference type="Proteomes" id="UP000747110"/>
    </source>
</evidence>
<dbReference type="Proteomes" id="UP000722791">
    <property type="component" value="Unassembled WGS sequence"/>
</dbReference>
<dbReference type="EMBL" id="BNCP01000004">
    <property type="protein sequence ID" value="GIL72738.1"/>
    <property type="molecule type" value="Genomic_DNA"/>
</dbReference>
<evidence type="ECO:0000313" key="3">
    <source>
        <dbReference type="Proteomes" id="UP000722791"/>
    </source>
</evidence>
<sequence>MVIVDAALREHLALAPATPVYQRTLEAMVPEVFIGTYTRLARLVRSLGPAIAANFSTQGMEQPPWRSKPALLHRWFKVEEEERLLHIRWEERQRAGVEGALEKQQQQLLVRPSLSENDLHKYEVAWPDGMPSLDAAARVAAVEVVPIVGFAVGSVAAGREPWFATQPDAFSESFLRRTSLAESDTSSTDNEAMTGVSPISIFRDGALPATIHAHMKKRRAV</sequence>
<dbReference type="InterPro" id="IPR006502">
    <property type="entry name" value="PDDEXK-like"/>
</dbReference>
<keyword evidence="4" id="KW-1185">Reference proteome</keyword>
<organism evidence="2 3">
    <name type="scientific">Volvox reticuliferus</name>
    <dbReference type="NCBI Taxonomy" id="1737510"/>
    <lineage>
        <taxon>Eukaryota</taxon>
        <taxon>Viridiplantae</taxon>
        <taxon>Chlorophyta</taxon>
        <taxon>core chlorophytes</taxon>
        <taxon>Chlorophyceae</taxon>
        <taxon>CS clade</taxon>
        <taxon>Chlamydomonadales</taxon>
        <taxon>Volvocaceae</taxon>
        <taxon>Volvox</taxon>
    </lineage>
</organism>
<evidence type="ECO:0000313" key="2">
    <source>
        <dbReference type="EMBL" id="GIL99219.1"/>
    </source>
</evidence>
<name>A0A8J4DFP4_9CHLO</name>
<dbReference type="Proteomes" id="UP000747110">
    <property type="component" value="Unassembled WGS sequence"/>
</dbReference>
<protein>
    <submittedName>
        <fullName evidence="2">Uncharacterized protein</fullName>
    </submittedName>
</protein>
<gene>
    <name evidence="1" type="ORF">Vretifemale_3033</name>
    <name evidence="2" type="ORF">Vretimale_4451</name>
</gene>